<protein>
    <submittedName>
        <fullName evidence="4">NUDIX domain-containing protein</fullName>
    </submittedName>
</protein>
<dbReference type="AlphaFoldDB" id="A0A6B0GXV9"/>
<comment type="cofactor">
    <cofactor evidence="1">
        <name>Mg(2+)</name>
        <dbReference type="ChEBI" id="CHEBI:18420"/>
    </cofactor>
</comment>
<gene>
    <name evidence="4" type="ORF">GQS65_21225</name>
</gene>
<comment type="caution">
    <text evidence="4">The sequence shown here is derived from an EMBL/GenBank/DDBJ whole genome shotgun (WGS) entry which is preliminary data.</text>
</comment>
<dbReference type="CDD" id="cd03424">
    <property type="entry name" value="NUDIX_ADPRase_Nudt5_UGPPase_Nudt14"/>
    <property type="match status" value="1"/>
</dbReference>
<evidence type="ECO:0000313" key="5">
    <source>
        <dbReference type="Proteomes" id="UP000451471"/>
    </source>
</evidence>
<dbReference type="GO" id="GO:0019693">
    <property type="term" value="P:ribose phosphate metabolic process"/>
    <property type="evidence" value="ECO:0007669"/>
    <property type="project" value="TreeGrafter"/>
</dbReference>
<dbReference type="InterPro" id="IPR000086">
    <property type="entry name" value="NUDIX_hydrolase_dom"/>
</dbReference>
<dbReference type="Pfam" id="PF00293">
    <property type="entry name" value="NUDIX"/>
    <property type="match status" value="1"/>
</dbReference>
<organism evidence="4 5">
    <name type="scientific">Halomarina oriensis</name>
    <dbReference type="NCBI Taxonomy" id="671145"/>
    <lineage>
        <taxon>Archaea</taxon>
        <taxon>Methanobacteriati</taxon>
        <taxon>Methanobacteriota</taxon>
        <taxon>Stenosarchaea group</taxon>
        <taxon>Halobacteria</taxon>
        <taxon>Halobacteriales</taxon>
        <taxon>Natronomonadaceae</taxon>
        <taxon>Halomarina</taxon>
    </lineage>
</organism>
<keyword evidence="5" id="KW-1185">Reference proteome</keyword>
<evidence type="ECO:0000259" key="3">
    <source>
        <dbReference type="PROSITE" id="PS51462"/>
    </source>
</evidence>
<dbReference type="PANTHER" id="PTHR11839">
    <property type="entry name" value="UDP/ADP-SUGAR PYROPHOSPHATASE"/>
    <property type="match status" value="1"/>
</dbReference>
<proteinExistence type="predicted"/>
<dbReference type="Gene3D" id="3.90.79.10">
    <property type="entry name" value="Nucleoside Triphosphate Pyrophosphohydrolase"/>
    <property type="match status" value="1"/>
</dbReference>
<keyword evidence="2" id="KW-0378">Hydrolase</keyword>
<evidence type="ECO:0000313" key="4">
    <source>
        <dbReference type="EMBL" id="MWG36975.1"/>
    </source>
</evidence>
<dbReference type="PROSITE" id="PS51462">
    <property type="entry name" value="NUDIX"/>
    <property type="match status" value="1"/>
</dbReference>
<name>A0A6B0GXV9_9EURY</name>
<dbReference type="RefSeq" id="WP_158206621.1">
    <property type="nucleotide sequence ID" value="NZ_WSZK01000049.1"/>
</dbReference>
<evidence type="ECO:0000256" key="2">
    <source>
        <dbReference type="ARBA" id="ARBA00022801"/>
    </source>
</evidence>
<evidence type="ECO:0000256" key="1">
    <source>
        <dbReference type="ARBA" id="ARBA00001946"/>
    </source>
</evidence>
<reference evidence="4 5" key="1">
    <citation type="submission" date="2019-12" db="EMBL/GenBank/DDBJ databases">
        <title>Halocatena pleomorpha gen. nov. sp. nov., an extremely halophilic archaeon of family Halobacteriaceae isolated from saltpan soil.</title>
        <authorList>
            <person name="Pal Y."/>
            <person name="Verma A."/>
            <person name="Krishnamurthi S."/>
            <person name="Kumar P."/>
        </authorList>
    </citation>
    <scope>NUCLEOTIDE SEQUENCE [LARGE SCALE GENOMIC DNA]</scope>
    <source>
        <strain evidence="4 5">JCM 16495</strain>
    </source>
</reference>
<sequence>MSDVPPTDESAADLAWETRDSWVGYDCPGFEIRHDEVTLPDGTETDFDYLSEPPAVVVLPFTPDGDVVCIEEWRHAVGRVNFGVPVGSVEDDDVDRSTAARRELTEETGYAADRVEPLVTVEPANGIADSEFNVFVAHDCTPDGDQDLDFDESIRPTTVTYADLRAAVAAGEVRDGRTVLAVAQYELVGGR</sequence>
<dbReference type="Proteomes" id="UP000451471">
    <property type="component" value="Unassembled WGS sequence"/>
</dbReference>
<accession>A0A6B0GXV9</accession>
<dbReference type="OrthoDB" id="104705at2157"/>
<dbReference type="SUPFAM" id="SSF55811">
    <property type="entry name" value="Nudix"/>
    <property type="match status" value="1"/>
</dbReference>
<dbReference type="InterPro" id="IPR015797">
    <property type="entry name" value="NUDIX_hydrolase-like_dom_sf"/>
</dbReference>
<feature type="domain" description="Nudix hydrolase" evidence="3">
    <location>
        <begin position="51"/>
        <end position="181"/>
    </location>
</feature>
<dbReference type="GO" id="GO:0016787">
    <property type="term" value="F:hydrolase activity"/>
    <property type="evidence" value="ECO:0007669"/>
    <property type="project" value="UniProtKB-KW"/>
</dbReference>
<dbReference type="GO" id="GO:0006753">
    <property type="term" value="P:nucleoside phosphate metabolic process"/>
    <property type="evidence" value="ECO:0007669"/>
    <property type="project" value="TreeGrafter"/>
</dbReference>
<dbReference type="PANTHER" id="PTHR11839:SF18">
    <property type="entry name" value="NUDIX HYDROLASE DOMAIN-CONTAINING PROTEIN"/>
    <property type="match status" value="1"/>
</dbReference>
<dbReference type="EMBL" id="WSZK01000049">
    <property type="protein sequence ID" value="MWG36975.1"/>
    <property type="molecule type" value="Genomic_DNA"/>
</dbReference>